<organism evidence="7 8">
    <name type="scientific">Lipomyces tetrasporus</name>
    <dbReference type="NCBI Taxonomy" id="54092"/>
    <lineage>
        <taxon>Eukaryota</taxon>
        <taxon>Fungi</taxon>
        <taxon>Dikarya</taxon>
        <taxon>Ascomycota</taxon>
        <taxon>Saccharomycotina</taxon>
        <taxon>Lipomycetes</taxon>
        <taxon>Lipomycetales</taxon>
        <taxon>Lipomycetaceae</taxon>
        <taxon>Lipomyces</taxon>
    </lineage>
</organism>
<evidence type="ECO:0000256" key="3">
    <source>
        <dbReference type="ARBA" id="ARBA00022989"/>
    </source>
</evidence>
<feature type="domain" description="Major facilitator superfamily (MFS) profile" evidence="6">
    <location>
        <begin position="1"/>
        <end position="420"/>
    </location>
</feature>
<keyword evidence="4 5" id="KW-0472">Membrane</keyword>
<dbReference type="GO" id="GO:0022857">
    <property type="term" value="F:transmembrane transporter activity"/>
    <property type="evidence" value="ECO:0007669"/>
    <property type="project" value="InterPro"/>
</dbReference>
<feature type="transmembrane region" description="Helical" evidence="5">
    <location>
        <begin position="262"/>
        <end position="281"/>
    </location>
</feature>
<dbReference type="SUPFAM" id="SSF103473">
    <property type="entry name" value="MFS general substrate transporter"/>
    <property type="match status" value="1"/>
</dbReference>
<dbReference type="Proteomes" id="UP001217417">
    <property type="component" value="Unassembled WGS sequence"/>
</dbReference>
<comment type="caution">
    <text evidence="7">The sequence shown here is derived from an EMBL/GenBank/DDBJ whole genome shotgun (WGS) entry which is preliminary data.</text>
</comment>
<evidence type="ECO:0000259" key="6">
    <source>
        <dbReference type="PROSITE" id="PS50850"/>
    </source>
</evidence>
<sequence length="430" mass="47350">MRTHYERNHDDQVVEFCPVRVQAFYGRSSVNQQLRYVHVTENDAIVTRTNPDDFETLGIPANVHSVPASHAAITDKPDLNQFGIYFLAFLAGVGGSGPLTVGPGSIADCFSQRERGKVMAIWTLPILIGPSIGPIAGGYLSDALGWRWDFWFLCIVTGVVYILSLIIQRETYPPAILKRRVQKLRKSMPNEKFESGLKSTKSPANLFFTSILRPTKLLLFSPIVLGLSIYTAIAYGILYLLFTTMTVVFEQQYGISSNNVGLTYLGIGAGQFLGLIFFGAASDLIVKKMSKDGEMKPEYRLVPVLVGGSLLPIGLLWYGWTAEYKVFWFAPIIGMAFIGMGMITIFVPVSTYLVDAFTIYAASATAANIVFRSLGGAFLSLCGLKLENALGVGWSSSLLAFVALALIPVVCFFIKYGEKIRTHPRFQLDL</sequence>
<dbReference type="CDD" id="cd17323">
    <property type="entry name" value="MFS_Tpo1_MDR_like"/>
    <property type="match status" value="1"/>
</dbReference>
<feature type="transmembrane region" description="Helical" evidence="5">
    <location>
        <begin position="217"/>
        <end position="242"/>
    </location>
</feature>
<protein>
    <submittedName>
        <fullName evidence="7">Major facilitator superfamily domain-containing protein</fullName>
    </submittedName>
</protein>
<dbReference type="GeneID" id="80881309"/>
<keyword evidence="2 5" id="KW-0812">Transmembrane</keyword>
<dbReference type="InterPro" id="IPR036259">
    <property type="entry name" value="MFS_trans_sf"/>
</dbReference>
<feature type="transmembrane region" description="Helical" evidence="5">
    <location>
        <begin position="118"/>
        <end position="136"/>
    </location>
</feature>
<evidence type="ECO:0000256" key="5">
    <source>
        <dbReference type="SAM" id="Phobius"/>
    </source>
</evidence>
<proteinExistence type="predicted"/>
<feature type="transmembrane region" description="Helical" evidence="5">
    <location>
        <begin position="359"/>
        <end position="381"/>
    </location>
</feature>
<feature type="transmembrane region" description="Helical" evidence="5">
    <location>
        <begin position="148"/>
        <end position="167"/>
    </location>
</feature>
<feature type="transmembrane region" description="Helical" evidence="5">
    <location>
        <begin position="301"/>
        <end position="320"/>
    </location>
</feature>
<keyword evidence="3 5" id="KW-1133">Transmembrane helix</keyword>
<name>A0AAD7QKG6_9ASCO</name>
<dbReference type="InterPro" id="IPR020846">
    <property type="entry name" value="MFS_dom"/>
</dbReference>
<feature type="transmembrane region" description="Helical" evidence="5">
    <location>
        <begin position="84"/>
        <end position="106"/>
    </location>
</feature>
<feature type="transmembrane region" description="Helical" evidence="5">
    <location>
        <begin position="393"/>
        <end position="414"/>
    </location>
</feature>
<accession>A0AAD7QKG6</accession>
<comment type="subcellular location">
    <subcellularLocation>
        <location evidence="1">Membrane</location>
        <topology evidence="1">Multi-pass membrane protein</topology>
    </subcellularLocation>
</comment>
<keyword evidence="8" id="KW-1185">Reference proteome</keyword>
<dbReference type="PROSITE" id="PS50850">
    <property type="entry name" value="MFS"/>
    <property type="match status" value="1"/>
</dbReference>
<dbReference type="Gene3D" id="1.20.1250.20">
    <property type="entry name" value="MFS general substrate transporter like domains"/>
    <property type="match status" value="1"/>
</dbReference>
<feature type="transmembrane region" description="Helical" evidence="5">
    <location>
        <begin position="326"/>
        <end position="347"/>
    </location>
</feature>
<evidence type="ECO:0000313" key="7">
    <source>
        <dbReference type="EMBL" id="KAJ8096540.1"/>
    </source>
</evidence>
<evidence type="ECO:0000256" key="2">
    <source>
        <dbReference type="ARBA" id="ARBA00022692"/>
    </source>
</evidence>
<dbReference type="RefSeq" id="XP_056039990.1">
    <property type="nucleotide sequence ID" value="XM_056186143.1"/>
</dbReference>
<evidence type="ECO:0000256" key="1">
    <source>
        <dbReference type="ARBA" id="ARBA00004141"/>
    </source>
</evidence>
<reference evidence="7" key="1">
    <citation type="submission" date="2023-03" db="EMBL/GenBank/DDBJ databases">
        <title>Near-Complete genome sequence of Lipomyces tetrasporous NRRL Y-64009, an oleaginous yeast capable of growing on lignocellulosic hydrolysates.</title>
        <authorList>
            <consortium name="Lawrence Berkeley National Laboratory"/>
            <person name="Jagtap S.S."/>
            <person name="Liu J.-J."/>
            <person name="Walukiewicz H.E."/>
            <person name="Pangilinan J."/>
            <person name="Lipzen A."/>
            <person name="Ahrendt S."/>
            <person name="Koriabine M."/>
            <person name="Cobaugh K."/>
            <person name="Salamov A."/>
            <person name="Yoshinaga Y."/>
            <person name="Ng V."/>
            <person name="Daum C."/>
            <person name="Grigoriev I.V."/>
            <person name="Slininger P.J."/>
            <person name="Dien B.S."/>
            <person name="Jin Y.-S."/>
            <person name="Rao C.V."/>
        </authorList>
    </citation>
    <scope>NUCLEOTIDE SEQUENCE</scope>
    <source>
        <strain evidence="7">NRRL Y-64009</strain>
    </source>
</reference>
<evidence type="ECO:0000313" key="8">
    <source>
        <dbReference type="Proteomes" id="UP001217417"/>
    </source>
</evidence>
<dbReference type="GO" id="GO:0016020">
    <property type="term" value="C:membrane"/>
    <property type="evidence" value="ECO:0007669"/>
    <property type="project" value="UniProtKB-SubCell"/>
</dbReference>
<dbReference type="EMBL" id="JARPMG010000014">
    <property type="protein sequence ID" value="KAJ8096540.1"/>
    <property type="molecule type" value="Genomic_DNA"/>
</dbReference>
<dbReference type="AlphaFoldDB" id="A0AAD7QKG6"/>
<dbReference type="PANTHER" id="PTHR23502">
    <property type="entry name" value="MAJOR FACILITATOR SUPERFAMILY"/>
    <property type="match status" value="1"/>
</dbReference>
<dbReference type="PANTHER" id="PTHR23502:SF153">
    <property type="entry name" value="MULTIDRUG TRANSPORTER, PUTATIVE (AFU_ORTHOLOGUE AFUA_7G00230)-RELATED"/>
    <property type="match status" value="1"/>
</dbReference>
<evidence type="ECO:0000256" key="4">
    <source>
        <dbReference type="ARBA" id="ARBA00023136"/>
    </source>
</evidence>
<dbReference type="InterPro" id="IPR011701">
    <property type="entry name" value="MFS"/>
</dbReference>
<dbReference type="Pfam" id="PF07690">
    <property type="entry name" value="MFS_1"/>
    <property type="match status" value="1"/>
</dbReference>
<gene>
    <name evidence="7" type="ORF">POJ06DRAFT_241565</name>
</gene>